<keyword evidence="5" id="KW-0106">Calcium</keyword>
<protein>
    <submittedName>
        <fullName evidence="8">OLC1v1035437C1</fullName>
    </submittedName>
</protein>
<dbReference type="Gene3D" id="3.80.10.10">
    <property type="entry name" value="Ribonuclease Inhibitor"/>
    <property type="match status" value="1"/>
</dbReference>
<dbReference type="EMBL" id="OX459120">
    <property type="protein sequence ID" value="CAI9098739.1"/>
    <property type="molecule type" value="Genomic_DNA"/>
</dbReference>
<dbReference type="GO" id="GO:0005524">
    <property type="term" value="F:ATP binding"/>
    <property type="evidence" value="ECO:0007669"/>
    <property type="project" value="UniProtKB-KW"/>
</dbReference>
<dbReference type="PROSITE" id="PS00018">
    <property type="entry name" value="EF_HAND_1"/>
    <property type="match status" value="1"/>
</dbReference>
<dbReference type="Pfam" id="PF00931">
    <property type="entry name" value="NB-ARC"/>
    <property type="match status" value="1"/>
</dbReference>
<keyword evidence="4" id="KW-0611">Plant defense</keyword>
<dbReference type="SUPFAM" id="SSF52058">
    <property type="entry name" value="L domain-like"/>
    <property type="match status" value="1"/>
</dbReference>
<dbReference type="SMART" id="SM00054">
    <property type="entry name" value="EFh"/>
    <property type="match status" value="1"/>
</dbReference>
<dbReference type="PRINTS" id="PR00364">
    <property type="entry name" value="DISEASERSIST"/>
</dbReference>
<dbReference type="InterPro" id="IPR002182">
    <property type="entry name" value="NB-ARC"/>
</dbReference>
<dbReference type="GO" id="GO:0043531">
    <property type="term" value="F:ADP binding"/>
    <property type="evidence" value="ECO:0007669"/>
    <property type="project" value="InterPro"/>
</dbReference>
<proteinExistence type="inferred from homology"/>
<reference evidence="8" key="1">
    <citation type="submission" date="2023-03" db="EMBL/GenBank/DDBJ databases">
        <authorList>
            <person name="Julca I."/>
        </authorList>
    </citation>
    <scope>NUCLEOTIDE SEQUENCE</scope>
</reference>
<sequence>MSQEWVNFSRAIDLADEYISRKVPDRKINTLTASRVGDVFRDLRFLCTFIGYFDPWHRHAASSSSSADIVRMGLALATRAKAAAKEMETHLNRAGIDIFDVERSLTSNPTLVNLMTRGISDLFRSLDSKLLRFVDPLREEISTLKREINDMYRRLPRLKRNLKELDGLLTPSWVSRVDSPCKVLIRILNSLDWVLKLRSTSVGDYDNQSWFPSEDNLMADQFVGMLLHIAHFYCLCWFNLVDPIDRNSEVFHMCHLIKDLYHEMDPPTPESLDIVLGSLGNYYVNKTFITSFVDYIIGIKHEFELVRNQLLSLFTCLIKIPHNDITMEDVRLMLIAGVKDVVIEAGPLKSKRTRGYNLLTLSKDNHLNSLSKGCGFLHQVSRYIDRERETESPIVLIMEGIPSQVKSLYQSSSDEEVHLKVSIFLFKSLVHMLLIRANAHLPELLEKDASLLMPPLKHNLASLQSRLLFLMEVVTDKTKKNTMKEKLILKDIEGVASGAICLYNQFAFNDNLAEVVIKDVDLQLLGLLQKVEHLKTNLGGSQIPKYHVPKTPGLCFIEFLVQNMRDLLDHNRGSIAYATPFIKSICSDMDSIISTFPEVFEEGIQNHERCHILMRLVELAYQAELAVGLALNKYKDAWQHALWLDNLLDEIRQIKKELTVSYRNDTSSDGVCKFPLQKMPVRSVAGTRTVIEEVMVGLNEDKDNLINRLIRGTQQREIVSIVGMPGVGKTTLANNVFRDQNVTHHFHIRAWSCISQNCKKRDLFLDILTQISTTDETYEMKGDDDIEQLLYRQLKGKRYLVVMDDMWSTEAWEDLQRPFQDGSNGSRILVTSRLKDAASKISSDPHPLCPLSEEESWELLKLKVFRKEECPQELLEVGMKIAKNCKGLPLAIGEVAGVLNRSCGRNRKLWNQIAHSFCLMRAKDDNFLLTISADDEPYSYYNGFDHTIPLEFVVTSDGTEYKEYRLSFCVYRKHFVLSKPLGTFVRSLLFFAPSDMHPQCPYDVSFIPINYRRLRVLDLETINMRYLAVCGNMESIPPSLSNLENLQTLIVKSFKDKVVLPETIWRMKKLRHIHVTNNAFFTGGYRAEDQMPNLVSLSSPCFALGEVTDKRMTRFPNLRRLRCIVLNTSKYLYPFPAIESLCKLESLNMIYHGKVLEPNDLTFPSSIKKLTLSQFRLPWSHISVIGRLPNLEILKLKSKAFEGSTWTMEEGEFLKLKHLKLDTLDIVHWDAFSDHLPMLRYLIVRKCKQLEEIPSDFAYISTLETIEVHQCGMSVEESVRRIEEQEIDGLKRFVVILILIVVSQQEIVSLYQRFCQLDRNGIGFISADEFLSVPEFAVNPLSQRLLRMLEGLNFKEFVSFLSAFSSHATLQQKLEFIFKVYDSDGNGKVTFNEMLDILRDLTGQFISEQQREQVLTKVLEEAGYNKDSLLVQSDFMKILGNTDIRMEVEVPVD</sequence>
<dbReference type="Pfam" id="PF00036">
    <property type="entry name" value="EF-hand_1"/>
    <property type="match status" value="1"/>
</dbReference>
<keyword evidence="3" id="KW-0547">Nucleotide-binding</keyword>
<evidence type="ECO:0000259" key="7">
    <source>
        <dbReference type="PROSITE" id="PS50222"/>
    </source>
</evidence>
<feature type="domain" description="EF-hand" evidence="7">
    <location>
        <begin position="1305"/>
        <end position="1340"/>
    </location>
</feature>
<dbReference type="SUPFAM" id="SSF52540">
    <property type="entry name" value="P-loop containing nucleoside triphosphate hydrolases"/>
    <property type="match status" value="1"/>
</dbReference>
<feature type="domain" description="EF-hand" evidence="7">
    <location>
        <begin position="1369"/>
        <end position="1404"/>
    </location>
</feature>
<dbReference type="InterPro" id="IPR002048">
    <property type="entry name" value="EF_hand_dom"/>
</dbReference>
<dbReference type="PROSITE" id="PS50222">
    <property type="entry name" value="EF_HAND_2"/>
    <property type="match status" value="2"/>
</dbReference>
<dbReference type="InterPro" id="IPR018247">
    <property type="entry name" value="EF_Hand_1_Ca_BS"/>
</dbReference>
<dbReference type="InterPro" id="IPR011992">
    <property type="entry name" value="EF-hand-dom_pair"/>
</dbReference>
<dbReference type="SUPFAM" id="SSF47473">
    <property type="entry name" value="EF-hand"/>
    <property type="match status" value="1"/>
</dbReference>
<evidence type="ECO:0000256" key="6">
    <source>
        <dbReference type="ARBA" id="ARBA00022840"/>
    </source>
</evidence>
<dbReference type="GO" id="GO:0006952">
    <property type="term" value="P:defense response"/>
    <property type="evidence" value="ECO:0007669"/>
    <property type="project" value="UniProtKB-KW"/>
</dbReference>
<gene>
    <name evidence="8" type="ORF">OLC1_LOCUS8887</name>
</gene>
<dbReference type="InterPro" id="IPR032675">
    <property type="entry name" value="LRR_dom_sf"/>
</dbReference>
<dbReference type="PANTHER" id="PTHR46971:SF4">
    <property type="entry name" value="OS08G0442300 PROTEIN"/>
    <property type="match status" value="1"/>
</dbReference>
<name>A0AAV1CVH4_OLDCO</name>
<keyword evidence="6" id="KW-0067">ATP-binding</keyword>
<evidence type="ECO:0000256" key="5">
    <source>
        <dbReference type="ARBA" id="ARBA00022837"/>
    </source>
</evidence>
<organism evidence="8 9">
    <name type="scientific">Oldenlandia corymbosa var. corymbosa</name>
    <dbReference type="NCBI Taxonomy" id="529605"/>
    <lineage>
        <taxon>Eukaryota</taxon>
        <taxon>Viridiplantae</taxon>
        <taxon>Streptophyta</taxon>
        <taxon>Embryophyta</taxon>
        <taxon>Tracheophyta</taxon>
        <taxon>Spermatophyta</taxon>
        <taxon>Magnoliopsida</taxon>
        <taxon>eudicotyledons</taxon>
        <taxon>Gunneridae</taxon>
        <taxon>Pentapetalae</taxon>
        <taxon>asterids</taxon>
        <taxon>lamiids</taxon>
        <taxon>Gentianales</taxon>
        <taxon>Rubiaceae</taxon>
        <taxon>Rubioideae</taxon>
        <taxon>Spermacoceae</taxon>
        <taxon>Hedyotis-Oldenlandia complex</taxon>
        <taxon>Oldenlandia</taxon>
    </lineage>
</organism>
<dbReference type="Gene3D" id="1.10.238.10">
    <property type="entry name" value="EF-hand"/>
    <property type="match status" value="1"/>
</dbReference>
<evidence type="ECO:0000313" key="9">
    <source>
        <dbReference type="Proteomes" id="UP001161247"/>
    </source>
</evidence>
<comment type="similarity">
    <text evidence="1">Belongs to the disease resistance NB-LRR family.</text>
</comment>
<dbReference type="Proteomes" id="UP001161247">
    <property type="component" value="Chromosome 3"/>
</dbReference>
<dbReference type="InterPro" id="IPR042197">
    <property type="entry name" value="Apaf_helical"/>
</dbReference>
<evidence type="ECO:0000313" key="8">
    <source>
        <dbReference type="EMBL" id="CAI9098739.1"/>
    </source>
</evidence>
<dbReference type="CDD" id="cd00051">
    <property type="entry name" value="EFh"/>
    <property type="match status" value="2"/>
</dbReference>
<accession>A0AAV1CVH4</accession>
<dbReference type="PANTHER" id="PTHR46971">
    <property type="entry name" value="CALCINEURIN B SUBUNIT (PROTEIN PHOSPHATASE 2B REGULATORY SUBUNIT)-LIKE PROTEIN"/>
    <property type="match status" value="1"/>
</dbReference>
<dbReference type="Gene3D" id="1.10.8.430">
    <property type="entry name" value="Helical domain of apoptotic protease-activating factors"/>
    <property type="match status" value="1"/>
</dbReference>
<dbReference type="GO" id="GO:0005509">
    <property type="term" value="F:calcium ion binding"/>
    <property type="evidence" value="ECO:0007669"/>
    <property type="project" value="InterPro"/>
</dbReference>
<keyword evidence="2" id="KW-0433">Leucine-rich repeat</keyword>
<evidence type="ECO:0000256" key="3">
    <source>
        <dbReference type="ARBA" id="ARBA00022741"/>
    </source>
</evidence>
<dbReference type="Gene3D" id="3.40.50.300">
    <property type="entry name" value="P-loop containing nucleotide triphosphate hydrolases"/>
    <property type="match status" value="1"/>
</dbReference>
<evidence type="ECO:0000256" key="4">
    <source>
        <dbReference type="ARBA" id="ARBA00022821"/>
    </source>
</evidence>
<keyword evidence="9" id="KW-1185">Reference proteome</keyword>
<evidence type="ECO:0000256" key="2">
    <source>
        <dbReference type="ARBA" id="ARBA00022614"/>
    </source>
</evidence>
<evidence type="ECO:0000256" key="1">
    <source>
        <dbReference type="ARBA" id="ARBA00008894"/>
    </source>
</evidence>
<dbReference type="InterPro" id="IPR027417">
    <property type="entry name" value="P-loop_NTPase"/>
</dbReference>
<dbReference type="FunFam" id="3.40.50.300:FF:001091">
    <property type="entry name" value="Probable disease resistance protein At1g61300"/>
    <property type="match status" value="1"/>
</dbReference>